<organism evidence="1 2">
    <name type="scientific">Streptomyces inusitatus</name>
    <dbReference type="NCBI Taxonomy" id="68221"/>
    <lineage>
        <taxon>Bacteria</taxon>
        <taxon>Bacillati</taxon>
        <taxon>Actinomycetota</taxon>
        <taxon>Actinomycetes</taxon>
        <taxon>Kitasatosporales</taxon>
        <taxon>Streptomycetaceae</taxon>
        <taxon>Streptomyces</taxon>
    </lineage>
</organism>
<name>A0A918QJJ8_9ACTN</name>
<reference evidence="1" key="1">
    <citation type="journal article" date="2014" name="Int. J. Syst. Evol. Microbiol.">
        <title>Complete genome sequence of Corynebacterium casei LMG S-19264T (=DSM 44701T), isolated from a smear-ripened cheese.</title>
        <authorList>
            <consortium name="US DOE Joint Genome Institute (JGI-PGF)"/>
            <person name="Walter F."/>
            <person name="Albersmeier A."/>
            <person name="Kalinowski J."/>
            <person name="Ruckert C."/>
        </authorList>
    </citation>
    <scope>NUCLEOTIDE SEQUENCE</scope>
    <source>
        <strain evidence="1">JCM 4988</strain>
    </source>
</reference>
<evidence type="ECO:0000313" key="2">
    <source>
        <dbReference type="Proteomes" id="UP000630936"/>
    </source>
</evidence>
<protein>
    <submittedName>
        <fullName evidence="1">Uncharacterized protein</fullName>
    </submittedName>
</protein>
<keyword evidence="2" id="KW-1185">Reference proteome</keyword>
<dbReference type="AlphaFoldDB" id="A0A918QJJ8"/>
<accession>A0A918QJJ8</accession>
<reference evidence="1" key="2">
    <citation type="submission" date="2020-09" db="EMBL/GenBank/DDBJ databases">
        <authorList>
            <person name="Sun Q."/>
            <person name="Ohkuma M."/>
        </authorList>
    </citation>
    <scope>NUCLEOTIDE SEQUENCE</scope>
    <source>
        <strain evidence="1">JCM 4988</strain>
    </source>
</reference>
<comment type="caution">
    <text evidence="1">The sequence shown here is derived from an EMBL/GenBank/DDBJ whole genome shotgun (WGS) entry which is preliminary data.</text>
</comment>
<dbReference type="Proteomes" id="UP000630936">
    <property type="component" value="Unassembled WGS sequence"/>
</dbReference>
<dbReference type="EMBL" id="BMWG01000019">
    <property type="protein sequence ID" value="GGZ50130.1"/>
    <property type="molecule type" value="Genomic_DNA"/>
</dbReference>
<proteinExistence type="predicted"/>
<gene>
    <name evidence="1" type="ORF">GCM10010387_50570</name>
</gene>
<evidence type="ECO:0000313" key="1">
    <source>
        <dbReference type="EMBL" id="GGZ50130.1"/>
    </source>
</evidence>
<sequence length="157" mass="16305">MKCFGVQAAGVGVDVGQDHVAAEREDGAERRVVGECRSHDVHAFAHTECEVGGEEGAGTGVEGDREAGSAVQKGEEFGLQPADGTAVALDGDVDVPLPGQFGQLRLVGGGRPDLVGQRLFDGGCASEEGELFGAGHMSFLFQAHRSASSLRARNRSR</sequence>